<protein>
    <submittedName>
        <fullName evidence="2">Uncharacterized protein</fullName>
    </submittedName>
</protein>
<evidence type="ECO:0000313" key="3">
    <source>
        <dbReference type="Proteomes" id="UP001207742"/>
    </source>
</evidence>
<name>A0ABT3IS20_9BACT</name>
<dbReference type="RefSeq" id="WP_264733591.1">
    <property type="nucleotide sequence ID" value="NZ_JAPDNR010000001.1"/>
</dbReference>
<feature type="signal peptide" evidence="1">
    <location>
        <begin position="1"/>
        <end position="23"/>
    </location>
</feature>
<feature type="chain" id="PRO_5046821580" evidence="1">
    <location>
        <begin position="24"/>
        <end position="130"/>
    </location>
</feature>
<keyword evidence="3" id="KW-1185">Reference proteome</keyword>
<evidence type="ECO:0000313" key="2">
    <source>
        <dbReference type="EMBL" id="MCW3486776.1"/>
    </source>
</evidence>
<sequence length="130" mass="14917">MKKLMWLTLCVPVLLLFSFTIQQKQTNGVKRVSKNLYAVSRVAVKHVSAEEQAEIKKVIAEHYGIKDFAEKEITISARDPRNRASGGIFETSIYKDWVSTRFIFWKSIRELPQEVIRANEILTKYAAAGK</sequence>
<reference evidence="2 3" key="1">
    <citation type="submission" date="2022-10" db="EMBL/GenBank/DDBJ databases">
        <title>Chitinophaga nivalis PC15 sp. nov., isolated from Pyeongchang county, South Korea.</title>
        <authorList>
            <person name="Trinh H.N."/>
        </authorList>
    </citation>
    <scope>NUCLEOTIDE SEQUENCE [LARGE SCALE GENOMIC DNA]</scope>
    <source>
        <strain evidence="2 3">PC14</strain>
    </source>
</reference>
<organism evidence="2 3">
    <name type="scientific">Chitinophaga nivalis</name>
    <dbReference type="NCBI Taxonomy" id="2991709"/>
    <lineage>
        <taxon>Bacteria</taxon>
        <taxon>Pseudomonadati</taxon>
        <taxon>Bacteroidota</taxon>
        <taxon>Chitinophagia</taxon>
        <taxon>Chitinophagales</taxon>
        <taxon>Chitinophagaceae</taxon>
        <taxon>Chitinophaga</taxon>
    </lineage>
</organism>
<evidence type="ECO:0000256" key="1">
    <source>
        <dbReference type="SAM" id="SignalP"/>
    </source>
</evidence>
<proteinExistence type="predicted"/>
<dbReference type="EMBL" id="JAPDNS010000002">
    <property type="protein sequence ID" value="MCW3486776.1"/>
    <property type="molecule type" value="Genomic_DNA"/>
</dbReference>
<dbReference type="Proteomes" id="UP001207742">
    <property type="component" value="Unassembled WGS sequence"/>
</dbReference>
<comment type="caution">
    <text evidence="2">The sequence shown here is derived from an EMBL/GenBank/DDBJ whole genome shotgun (WGS) entry which is preliminary data.</text>
</comment>
<gene>
    <name evidence="2" type="ORF">OL497_22955</name>
</gene>
<keyword evidence="1" id="KW-0732">Signal</keyword>
<accession>A0ABT3IS20</accession>